<dbReference type="Gene3D" id="3.40.50.150">
    <property type="entry name" value="Vaccinia Virus protein VP39"/>
    <property type="match status" value="1"/>
</dbReference>
<dbReference type="Pfam" id="PF08241">
    <property type="entry name" value="Methyltransf_11"/>
    <property type="match status" value="1"/>
</dbReference>
<keyword evidence="7" id="KW-1185">Reference proteome</keyword>
<evidence type="ECO:0000256" key="3">
    <source>
        <dbReference type="ARBA" id="ARBA00022691"/>
    </source>
</evidence>
<dbReference type="InterPro" id="IPR011009">
    <property type="entry name" value="Kinase-like_dom_sf"/>
</dbReference>
<feature type="compositionally biased region" description="Polar residues" evidence="5">
    <location>
        <begin position="21"/>
        <end position="36"/>
    </location>
</feature>
<comment type="similarity">
    <text evidence="4">Belongs to the class I-like SAM-binding methyltransferase superfamily. Erg6/SMT family.</text>
</comment>
<dbReference type="SUPFAM" id="SSF51735">
    <property type="entry name" value="NAD(P)-binding Rossmann-fold domains"/>
    <property type="match status" value="1"/>
</dbReference>
<dbReference type="GO" id="GO:0004672">
    <property type="term" value="F:protein kinase activity"/>
    <property type="evidence" value="ECO:0007669"/>
    <property type="project" value="InterPro"/>
</dbReference>
<dbReference type="Proteomes" id="UP000005239">
    <property type="component" value="Unassembled WGS sequence"/>
</dbReference>
<accession>A0A2A6BPX3</accession>
<feature type="region of interest" description="Disordered" evidence="5">
    <location>
        <begin position="13"/>
        <end position="36"/>
    </location>
</feature>
<dbReference type="SUPFAM" id="SSF56112">
    <property type="entry name" value="Protein kinase-like (PK-like)"/>
    <property type="match status" value="1"/>
</dbReference>
<dbReference type="Pfam" id="PF07714">
    <property type="entry name" value="PK_Tyr_Ser-Thr"/>
    <property type="match status" value="1"/>
</dbReference>
<dbReference type="CDD" id="cd02440">
    <property type="entry name" value="AdoMet_MTases"/>
    <property type="match status" value="1"/>
</dbReference>
<evidence type="ECO:0000256" key="4">
    <source>
        <dbReference type="PROSITE-ProRule" id="PRU01022"/>
    </source>
</evidence>
<evidence type="ECO:0000313" key="6">
    <source>
        <dbReference type="EnsemblMetazoa" id="PPA02515.1"/>
    </source>
</evidence>
<proteinExistence type="inferred from homology"/>
<reference evidence="6" key="2">
    <citation type="submission" date="2022-06" db="UniProtKB">
        <authorList>
            <consortium name="EnsemblMetazoa"/>
        </authorList>
    </citation>
    <scope>IDENTIFICATION</scope>
    <source>
        <strain evidence="6">PS312</strain>
    </source>
</reference>
<dbReference type="PANTHER" id="PTHR31873:SF6">
    <property type="entry name" value="ASPARTATE DEHYDROGENASE DOMAIN-CONTAINING PROTEIN"/>
    <property type="match status" value="1"/>
</dbReference>
<dbReference type="InterPro" id="IPR029063">
    <property type="entry name" value="SAM-dependent_MTases_sf"/>
</dbReference>
<dbReference type="PROSITE" id="PS51685">
    <property type="entry name" value="SAM_MT_ERG6_SMT"/>
    <property type="match status" value="1"/>
</dbReference>
<evidence type="ECO:0000256" key="2">
    <source>
        <dbReference type="ARBA" id="ARBA00022679"/>
    </source>
</evidence>
<dbReference type="PROSITE" id="PS50011">
    <property type="entry name" value="PROTEIN_KINASE_DOM"/>
    <property type="match status" value="1"/>
</dbReference>
<dbReference type="PANTHER" id="PTHR31873">
    <property type="entry name" value="L-ASPARTATE DEHYDROGENASE-RELATED"/>
    <property type="match status" value="1"/>
</dbReference>
<keyword evidence="2 4" id="KW-0808">Transferase</keyword>
<dbReference type="GO" id="GO:0009435">
    <property type="term" value="P:NAD+ biosynthetic process"/>
    <property type="evidence" value="ECO:0007669"/>
    <property type="project" value="InterPro"/>
</dbReference>
<dbReference type="SUPFAM" id="SSF53335">
    <property type="entry name" value="S-adenosyl-L-methionine-dependent methyltransferases"/>
    <property type="match status" value="1"/>
</dbReference>
<dbReference type="InterPro" id="IPR030384">
    <property type="entry name" value="MeTrfase_SMT"/>
</dbReference>
<dbReference type="InterPro" id="IPR013216">
    <property type="entry name" value="Methyltransf_11"/>
</dbReference>
<dbReference type="Gene3D" id="3.40.50.720">
    <property type="entry name" value="NAD(P)-binding Rossmann-like Domain"/>
    <property type="match status" value="1"/>
</dbReference>
<dbReference type="InterPro" id="IPR001245">
    <property type="entry name" value="Ser-Thr/Tyr_kinase_cat_dom"/>
</dbReference>
<sequence length="1313" mass="147446">MIGGIKAKMKVLSKENRAKSKNGSNKEQINSGRTGVSKSGKFTDGILGVFGKAKNQGDFVVRWNHSGPPPLGNFKAGTSVKAIVFQKEISVVTKRVTVKAPNMVKVEKMNKGKKEEPTFISAMYLEYVGDGKPKTLVAEHVCKAYNVDRKTLEGRWFFGRCSPLDCTVWLCNRSYLFAGSYLVCQPSFLFPATPCEWPRFMLVVRLVAGSIEWFHQGWLIDELNNAMERRGFEQFKRRDKENDFLPTPPNDPPPVIAYIIIQRTKEGRYYIEDAEKSFYLLPDLLNHHCTNPITFNDGKQTITLKETRPPLAVLEDGKPIENEDSTFRCPPPPPLPVPIDDYPGYDALADLVRVPNVRLGNTHMRISKRPLATSVDEHSPTGEAKRAMLWSSNRWHQVSLRFLSKDFLIMDAITDDLLLVDKTSRARNQALSELNRLKLNLNGFEYVAQIVAGDLSDKKFSAWMAYEFVPGMPLDELLEMRREDRDAIAMRQRYEIMGQIASGMRFIEQNGLCHRHLTSRNVIVMLESFAHLRVKITDYMVPYSFLNKANARHVNMVKLAEKTNAFLWWSPESVSNDRIFDIKADVWSFGCVCFELMNDGALPHSFEKPPIDNITALKSFFDSNKTMKISEDSTEQFMHQVMKRCLTKDRKIRPSFKVLNQFFHDLLFNSKLDPKQIHLQLLTNSHCQFSLSLSPKMSIDMSSNFFKLLLHFRRHDLQAFTKEHDDLFREAKDNGNHLAVTSHYYSVMSGVIDQYFNGNFHFAPPEDDGQLLEEALRDLHLIIGERLKLKEGVRCLDIGCGIGGVIKDLSPTGADLTGVTIAGNEVEMGNADFARLGISSHCKLIEGDAHNMPLPEGCMDSAYAVYSLKYFPKIDKILEEVSRVLKPGGKFLIYDLIKTEEFDVNNEEHTEVIEGLEYACGMPSLHSRSEMIEEAEKHGLTLCHEEDLSVTHKRPFHYCFSHSPFFMWLVKSPIVDSLIKIGQVLRILPEGFSAFNRIFLSGTVQKIVDGGEMGILSGSQIFVFEKELHAYSSQSQFATASVSNKQMAPIRVGILGNGHLGKFLHTELSALSSDFTVVRVWNRSVVEGEDVLPLDNLDGQHLSDIDLVVEVAHPLLVKKFAPLILKHSDLFIGSPTCLADQELLDSVKKLAVLVPAGAFWGGNDIQKMADKGTLNALQVSMSKHPDSFKLESPLKEINEKAKLETEKETILYEGPVRALCSLAPNNVNTMAGASIAAHNLGFDGVTARLVADPKLRHWHIVGVVATGPDGFEVETIRKNPAKPGAVTGQLTYFSFLASIKEGITKPVGGLHIC</sequence>
<keyword evidence="1 4" id="KW-0489">Methyltransferase</keyword>
<gene>
    <name evidence="6" type="primary">WBGene00092069</name>
</gene>
<dbReference type="Gene3D" id="1.10.510.10">
    <property type="entry name" value="Transferase(Phosphotransferase) domain 1"/>
    <property type="match status" value="1"/>
</dbReference>
<dbReference type="InterPro" id="IPR036291">
    <property type="entry name" value="NAD(P)-bd_dom_sf"/>
</dbReference>
<dbReference type="GO" id="GO:0032259">
    <property type="term" value="P:methylation"/>
    <property type="evidence" value="ECO:0007669"/>
    <property type="project" value="UniProtKB-KW"/>
</dbReference>
<protein>
    <submittedName>
        <fullName evidence="6">Methyltransferase</fullName>
    </submittedName>
</protein>
<dbReference type="GO" id="GO:0008757">
    <property type="term" value="F:S-adenosylmethionine-dependent methyltransferase activity"/>
    <property type="evidence" value="ECO:0007669"/>
    <property type="project" value="InterPro"/>
</dbReference>
<reference evidence="7" key="1">
    <citation type="journal article" date="2008" name="Nat. Genet.">
        <title>The Pristionchus pacificus genome provides a unique perspective on nematode lifestyle and parasitism.</title>
        <authorList>
            <person name="Dieterich C."/>
            <person name="Clifton S.W."/>
            <person name="Schuster L.N."/>
            <person name="Chinwalla A."/>
            <person name="Delehaunty K."/>
            <person name="Dinkelacker I."/>
            <person name="Fulton L."/>
            <person name="Fulton R."/>
            <person name="Godfrey J."/>
            <person name="Minx P."/>
            <person name="Mitreva M."/>
            <person name="Roeseler W."/>
            <person name="Tian H."/>
            <person name="Witte H."/>
            <person name="Yang S.P."/>
            <person name="Wilson R.K."/>
            <person name="Sommer R.J."/>
        </authorList>
    </citation>
    <scope>NUCLEOTIDE SEQUENCE [LARGE SCALE GENOMIC DNA]</scope>
    <source>
        <strain evidence="7">PS312</strain>
    </source>
</reference>
<organism evidence="6 7">
    <name type="scientific">Pristionchus pacificus</name>
    <name type="common">Parasitic nematode worm</name>
    <dbReference type="NCBI Taxonomy" id="54126"/>
    <lineage>
        <taxon>Eukaryota</taxon>
        <taxon>Metazoa</taxon>
        <taxon>Ecdysozoa</taxon>
        <taxon>Nematoda</taxon>
        <taxon>Chromadorea</taxon>
        <taxon>Rhabditida</taxon>
        <taxon>Rhabditina</taxon>
        <taxon>Diplogasteromorpha</taxon>
        <taxon>Diplogasteroidea</taxon>
        <taxon>Neodiplogasteridae</taxon>
        <taxon>Pristionchus</taxon>
    </lineage>
</organism>
<evidence type="ECO:0000313" key="7">
    <source>
        <dbReference type="Proteomes" id="UP000005239"/>
    </source>
</evidence>
<dbReference type="InterPro" id="IPR000719">
    <property type="entry name" value="Prot_kinase_dom"/>
</dbReference>
<accession>A0A8R1Y5S2</accession>
<dbReference type="Pfam" id="PF01958">
    <property type="entry name" value="Asp_DH_C"/>
    <property type="match status" value="1"/>
</dbReference>
<dbReference type="SUPFAM" id="SSF55347">
    <property type="entry name" value="Glyceraldehyde-3-phosphate dehydrogenase-like, C-terminal domain"/>
    <property type="match status" value="1"/>
</dbReference>
<keyword evidence="3 4" id="KW-0949">S-adenosyl-L-methionine</keyword>
<evidence type="ECO:0000256" key="1">
    <source>
        <dbReference type="ARBA" id="ARBA00022603"/>
    </source>
</evidence>
<dbReference type="FunFam" id="3.40.50.150:FF:000348">
    <property type="entry name" value="S-adenosyl-methionine-sterol-C-methyltransferas (AFU_orthologue AFUA_4G09190)"/>
    <property type="match status" value="1"/>
</dbReference>
<evidence type="ECO:0000256" key="5">
    <source>
        <dbReference type="SAM" id="MobiDB-lite"/>
    </source>
</evidence>
<dbReference type="InterPro" id="IPR002811">
    <property type="entry name" value="Asp_DH"/>
</dbReference>
<dbReference type="GO" id="GO:0005524">
    <property type="term" value="F:ATP binding"/>
    <property type="evidence" value="ECO:0007669"/>
    <property type="project" value="InterPro"/>
</dbReference>
<dbReference type="Gene3D" id="3.30.360.10">
    <property type="entry name" value="Dihydrodipicolinate Reductase, domain 2"/>
    <property type="match status" value="1"/>
</dbReference>
<dbReference type="EnsemblMetazoa" id="PPA02515.1">
    <property type="protein sequence ID" value="PPA02515.1"/>
    <property type="gene ID" value="WBGene00092069"/>
</dbReference>
<dbReference type="GO" id="GO:0033735">
    <property type="term" value="F:aspartate dehydrogenase [NAD(P)+] activity"/>
    <property type="evidence" value="ECO:0007669"/>
    <property type="project" value="InterPro"/>
</dbReference>
<name>A0A2A6BPX3_PRIPA</name>